<name>A0ABQ7HYG4_9MICR</name>
<dbReference type="SUPFAM" id="SSF54211">
    <property type="entry name" value="Ribosomal protein S5 domain 2-like"/>
    <property type="match status" value="1"/>
</dbReference>
<feature type="domain" description="Exoribonuclease phosphorolytic" evidence="1">
    <location>
        <begin position="3"/>
        <end position="106"/>
    </location>
</feature>
<comment type="caution">
    <text evidence="2">The sequence shown here is derived from an EMBL/GenBank/DDBJ whole genome shotgun (WGS) entry which is preliminary data.</text>
</comment>
<gene>
    <name evidence="2" type="primary">exos-4.1_1</name>
    <name evidence="2" type="ORF">TCON_1559</name>
</gene>
<evidence type="ECO:0000313" key="3">
    <source>
        <dbReference type="Proteomes" id="UP001516464"/>
    </source>
</evidence>
<keyword evidence="3" id="KW-1185">Reference proteome</keyword>
<accession>A0ABQ7HYG4</accession>
<dbReference type="Proteomes" id="UP001516464">
    <property type="component" value="Unassembled WGS sequence"/>
</dbReference>
<evidence type="ECO:0000259" key="1">
    <source>
        <dbReference type="Pfam" id="PF01138"/>
    </source>
</evidence>
<dbReference type="InterPro" id="IPR020568">
    <property type="entry name" value="Ribosomal_Su5_D2-typ_SF"/>
</dbReference>
<sequence>MTLNIRLDVVSDSISSCYMEIGDTSLVCSIYLQEKLEKEPNFELTYNTFEGKDIPFSNLLAQSINNLLVDRLETTLVKVNFFVFKNDENTFSACVNAFSICILRSGLRINDVLSACMVVVPGPAQINCVYRNGGRCFSQLFVAGLVENLGKFIPFCVEECKKKCEEIKEVIKNELKSI</sequence>
<dbReference type="EMBL" id="SBIQ01000112">
    <property type="protein sequence ID" value="KAF7683226.1"/>
    <property type="molecule type" value="Genomic_DNA"/>
</dbReference>
<organism evidence="2 3">
    <name type="scientific">Astathelohania contejeani</name>
    <dbReference type="NCBI Taxonomy" id="164912"/>
    <lineage>
        <taxon>Eukaryota</taxon>
        <taxon>Fungi</taxon>
        <taxon>Fungi incertae sedis</taxon>
        <taxon>Microsporidia</taxon>
        <taxon>Astathelohaniidae</taxon>
        <taxon>Astathelohania</taxon>
    </lineage>
</organism>
<proteinExistence type="predicted"/>
<evidence type="ECO:0000313" key="2">
    <source>
        <dbReference type="EMBL" id="KAF7683226.1"/>
    </source>
</evidence>
<dbReference type="Pfam" id="PF01138">
    <property type="entry name" value="RNase_PH"/>
    <property type="match status" value="1"/>
</dbReference>
<dbReference type="InterPro" id="IPR001247">
    <property type="entry name" value="ExoRNase_PH_dom1"/>
</dbReference>
<dbReference type="InterPro" id="IPR027408">
    <property type="entry name" value="PNPase/RNase_PH_dom_sf"/>
</dbReference>
<dbReference type="Gene3D" id="3.30.230.70">
    <property type="entry name" value="GHMP Kinase, N-terminal domain"/>
    <property type="match status" value="1"/>
</dbReference>
<protein>
    <submittedName>
        <fullName evidence="2">Exosome complex component RRP41</fullName>
    </submittedName>
</protein>
<reference evidence="2 3" key="1">
    <citation type="submission" date="2019-01" db="EMBL/GenBank/DDBJ databases">
        <title>Genomes sequencing and comparative genomics of infectious freshwater microsporidia, Cucumispora dikerogammari and Thelohania contejeani.</title>
        <authorList>
            <person name="Cormier A."/>
            <person name="Giraud I."/>
            <person name="Wattier R."/>
            <person name="Teixeira M."/>
            <person name="Grandjean F."/>
            <person name="Rigaud T."/>
            <person name="Cordaux R."/>
        </authorList>
    </citation>
    <scope>NUCLEOTIDE SEQUENCE [LARGE SCALE GENOMIC DNA]</scope>
    <source>
        <strain evidence="2">T1</strain>
        <tissue evidence="2">Spores</tissue>
    </source>
</reference>